<keyword evidence="4" id="KW-1185">Reference proteome</keyword>
<sequence>MFPPSTVIPSWNNQQYHKEAYNEASSIDFENGHQLSPEKQTILHAVQTWMSMGVPNTVLPILCKPQCREPLQTLLSASRMGFTLQPFLPDIPTLRPLTSDTFYGSRPSSSLSGSAQRAASMRSYDSQMSGDTLRSMGGPYGLTMHHDHRPIPETEEPVQNQAPLDWPEAGVSNDVSQNTSYPQSTMNGRHPQQQPAFSHITPVHDSQGSFYTTMLQDHVVNQNSFYMEDDADVFDAPDHNFHNQSLGSMQLGQRVGQPALYSLQPTTSKTQRSPTTSTDQTQRATRTEQVPEFNFWMPQEDEPSGYRSPCPFCERDFKATREFVAHMKANHDRPAEFLCLHTVPDRHGPKRCAFKTCRSSQLVRHHNEEHRGCTKSNTEGTKLPSCLEQIPNPRPKRVWGCWFCPLAFTTVDTWVSHHMQIHKFGKRRDMSYTWLMKSLLSQSALHSWWKSEVKKLEEETRSTWNIQWYAGQDLTRDELIKGLETGFWKDLDFTKDTRACRAIVAAAMKSTEQTRTELGPLKHSSRHASHGSSSTSMRPKSLRLPLRRSKSTLKQSTPDISGPIDHLPELPSRHQVIAPASSTNNRSDYSFDHSATVGAVHDNEIHMYLF</sequence>
<dbReference type="PROSITE" id="PS00028">
    <property type="entry name" value="ZINC_FINGER_C2H2_1"/>
    <property type="match status" value="1"/>
</dbReference>
<accession>A0ABR0K9U9</accession>
<feature type="compositionally biased region" description="Polar residues" evidence="1">
    <location>
        <begin position="123"/>
        <end position="132"/>
    </location>
</feature>
<dbReference type="SMART" id="SM00355">
    <property type="entry name" value="ZnF_C2H2"/>
    <property type="match status" value="2"/>
</dbReference>
<dbReference type="Proteomes" id="UP001345013">
    <property type="component" value="Unassembled WGS sequence"/>
</dbReference>
<dbReference type="EMBL" id="JAVRRG010000057">
    <property type="protein sequence ID" value="KAK5092487.1"/>
    <property type="molecule type" value="Genomic_DNA"/>
</dbReference>
<comment type="caution">
    <text evidence="3">The sequence shown here is derived from an EMBL/GenBank/DDBJ whole genome shotgun (WGS) entry which is preliminary data.</text>
</comment>
<evidence type="ECO:0000313" key="4">
    <source>
        <dbReference type="Proteomes" id="UP001345013"/>
    </source>
</evidence>
<evidence type="ECO:0000259" key="2">
    <source>
        <dbReference type="PROSITE" id="PS00028"/>
    </source>
</evidence>
<feature type="domain" description="C2H2-type" evidence="2">
    <location>
        <begin position="310"/>
        <end position="331"/>
    </location>
</feature>
<gene>
    <name evidence="3" type="ORF">LTR24_005190</name>
</gene>
<feature type="compositionally biased region" description="Polar residues" evidence="1">
    <location>
        <begin position="263"/>
        <end position="288"/>
    </location>
</feature>
<reference evidence="3 4" key="1">
    <citation type="submission" date="2023-08" db="EMBL/GenBank/DDBJ databases">
        <title>Black Yeasts Isolated from many extreme environments.</title>
        <authorList>
            <person name="Coleine C."/>
            <person name="Stajich J.E."/>
            <person name="Selbmann L."/>
        </authorList>
    </citation>
    <scope>NUCLEOTIDE SEQUENCE [LARGE SCALE GENOMIC DNA]</scope>
    <source>
        <strain evidence="3 4">CCFEE 5885</strain>
    </source>
</reference>
<feature type="compositionally biased region" description="Low complexity" evidence="1">
    <location>
        <begin position="530"/>
        <end position="544"/>
    </location>
</feature>
<evidence type="ECO:0000256" key="1">
    <source>
        <dbReference type="SAM" id="MobiDB-lite"/>
    </source>
</evidence>
<feature type="region of interest" description="Disordered" evidence="1">
    <location>
        <begin position="263"/>
        <end position="292"/>
    </location>
</feature>
<evidence type="ECO:0000313" key="3">
    <source>
        <dbReference type="EMBL" id="KAK5092487.1"/>
    </source>
</evidence>
<feature type="compositionally biased region" description="Low complexity" evidence="1">
    <location>
        <begin position="104"/>
        <end position="120"/>
    </location>
</feature>
<protein>
    <recommendedName>
        <fullName evidence="2">C2H2-type domain-containing protein</fullName>
    </recommendedName>
</protein>
<feature type="region of interest" description="Disordered" evidence="1">
    <location>
        <begin position="103"/>
        <end position="196"/>
    </location>
</feature>
<dbReference type="InterPro" id="IPR013087">
    <property type="entry name" value="Znf_C2H2_type"/>
</dbReference>
<feature type="compositionally biased region" description="Polar residues" evidence="1">
    <location>
        <begin position="173"/>
        <end position="196"/>
    </location>
</feature>
<feature type="region of interest" description="Disordered" evidence="1">
    <location>
        <begin position="511"/>
        <end position="571"/>
    </location>
</feature>
<name>A0ABR0K9U9_9EURO</name>
<proteinExistence type="predicted"/>
<organism evidence="3 4">
    <name type="scientific">Lithohypha guttulata</name>
    <dbReference type="NCBI Taxonomy" id="1690604"/>
    <lineage>
        <taxon>Eukaryota</taxon>
        <taxon>Fungi</taxon>
        <taxon>Dikarya</taxon>
        <taxon>Ascomycota</taxon>
        <taxon>Pezizomycotina</taxon>
        <taxon>Eurotiomycetes</taxon>
        <taxon>Chaetothyriomycetidae</taxon>
        <taxon>Chaetothyriales</taxon>
        <taxon>Trichomeriaceae</taxon>
        <taxon>Lithohypha</taxon>
    </lineage>
</organism>